<dbReference type="AlphaFoldDB" id="A0A438MYC3"/>
<keyword evidence="2" id="KW-0677">Repeat</keyword>
<dbReference type="PROSITE" id="PS50206">
    <property type="entry name" value="RHODANESE_3"/>
    <property type="match status" value="2"/>
</dbReference>
<feature type="domain" description="Rhodanese" evidence="3">
    <location>
        <begin position="15"/>
        <end position="136"/>
    </location>
</feature>
<dbReference type="GO" id="GO:0004792">
    <property type="term" value="F:thiosulfate-cyanide sulfurtransferase activity"/>
    <property type="evidence" value="ECO:0007669"/>
    <property type="project" value="TreeGrafter"/>
</dbReference>
<evidence type="ECO:0000256" key="1">
    <source>
        <dbReference type="ARBA" id="ARBA00022679"/>
    </source>
</evidence>
<dbReference type="GO" id="GO:0005739">
    <property type="term" value="C:mitochondrion"/>
    <property type="evidence" value="ECO:0007669"/>
    <property type="project" value="TreeGrafter"/>
</dbReference>
<dbReference type="PANTHER" id="PTHR11364:SF27">
    <property type="entry name" value="SULFURTRANSFERASE"/>
    <property type="match status" value="1"/>
</dbReference>
<dbReference type="SUPFAM" id="SSF52821">
    <property type="entry name" value="Rhodanese/Cell cycle control phosphatase"/>
    <property type="match status" value="2"/>
</dbReference>
<dbReference type="OrthoDB" id="270167at2759"/>
<dbReference type="InterPro" id="IPR001763">
    <property type="entry name" value="Rhodanese-like_dom"/>
</dbReference>
<sequence>MAVPLIISPTSPLLDSRDAVILDASWLYEPDPPTRNAYEEFLTGPRFPKAQFWDLEAVSEPHPDGYVLMLPSPERFASFAGKHGITPDTHVIVYDGEGVFAAPRTAWTFKVYGHKKVSVIDGGLPRAKKEGVALETDSPREIKVEAEYPVPVVDGNAVVDFAQVSRLAERRSLTADSTVLVDARPSSSYEAGHIPTSLLLDFPSSLLKDPTGFTYLRSAEDLKRHIAGQLGKDKLDQILSGDVTIVNTCGGGLSAAINWLLFQSLGVNSRLYDEVSILCPVTSRTGD</sequence>
<comment type="caution">
    <text evidence="4">The sequence shown here is derived from an EMBL/GenBank/DDBJ whole genome shotgun (WGS) entry which is preliminary data.</text>
</comment>
<dbReference type="VEuPathDB" id="FungiDB:PV10_01261"/>
<dbReference type="InterPro" id="IPR036873">
    <property type="entry name" value="Rhodanese-like_dom_sf"/>
</dbReference>
<dbReference type="PANTHER" id="PTHR11364">
    <property type="entry name" value="THIOSULFATE SULFERTANSFERASE"/>
    <property type="match status" value="1"/>
</dbReference>
<dbReference type="SMART" id="SM00450">
    <property type="entry name" value="RHOD"/>
    <property type="match status" value="2"/>
</dbReference>
<gene>
    <name evidence="4" type="ORF">B0A52_07627</name>
</gene>
<evidence type="ECO:0000313" key="5">
    <source>
        <dbReference type="Proteomes" id="UP000288859"/>
    </source>
</evidence>
<reference evidence="4 5" key="1">
    <citation type="submission" date="2017-03" db="EMBL/GenBank/DDBJ databases">
        <title>Genomes of endolithic fungi from Antarctica.</title>
        <authorList>
            <person name="Coleine C."/>
            <person name="Masonjones S."/>
            <person name="Stajich J.E."/>
        </authorList>
    </citation>
    <scope>NUCLEOTIDE SEQUENCE [LARGE SCALE GENOMIC DNA]</scope>
    <source>
        <strain evidence="4 5">CCFEE 6314</strain>
    </source>
</reference>
<name>A0A438MYC3_EXOME</name>
<dbReference type="EMBL" id="NAJM01000035">
    <property type="protein sequence ID" value="RVX68741.1"/>
    <property type="molecule type" value="Genomic_DNA"/>
</dbReference>
<feature type="domain" description="Rhodanese" evidence="3">
    <location>
        <begin position="174"/>
        <end position="284"/>
    </location>
</feature>
<dbReference type="Proteomes" id="UP000288859">
    <property type="component" value="Unassembled WGS sequence"/>
</dbReference>
<dbReference type="CDD" id="cd01448">
    <property type="entry name" value="TST_Repeat_1"/>
    <property type="match status" value="1"/>
</dbReference>
<keyword evidence="1" id="KW-0808">Transferase</keyword>
<evidence type="ECO:0000313" key="4">
    <source>
        <dbReference type="EMBL" id="RVX68741.1"/>
    </source>
</evidence>
<organism evidence="4 5">
    <name type="scientific">Exophiala mesophila</name>
    <name type="common">Black yeast-like fungus</name>
    <dbReference type="NCBI Taxonomy" id="212818"/>
    <lineage>
        <taxon>Eukaryota</taxon>
        <taxon>Fungi</taxon>
        <taxon>Dikarya</taxon>
        <taxon>Ascomycota</taxon>
        <taxon>Pezizomycotina</taxon>
        <taxon>Eurotiomycetes</taxon>
        <taxon>Chaetothyriomycetidae</taxon>
        <taxon>Chaetothyriales</taxon>
        <taxon>Herpotrichiellaceae</taxon>
        <taxon>Exophiala</taxon>
    </lineage>
</organism>
<dbReference type="InterPro" id="IPR045078">
    <property type="entry name" value="TST/MPST-like"/>
</dbReference>
<dbReference type="Pfam" id="PF00581">
    <property type="entry name" value="Rhodanese"/>
    <property type="match status" value="2"/>
</dbReference>
<dbReference type="Gene3D" id="3.40.250.10">
    <property type="entry name" value="Rhodanese-like domain"/>
    <property type="match status" value="2"/>
</dbReference>
<accession>A0A438MYC3</accession>
<protein>
    <recommendedName>
        <fullName evidence="3">Rhodanese domain-containing protein</fullName>
    </recommendedName>
</protein>
<evidence type="ECO:0000259" key="3">
    <source>
        <dbReference type="PROSITE" id="PS50206"/>
    </source>
</evidence>
<evidence type="ECO:0000256" key="2">
    <source>
        <dbReference type="ARBA" id="ARBA00022737"/>
    </source>
</evidence>
<proteinExistence type="predicted"/>